<reference evidence="2 3" key="1">
    <citation type="submission" date="2024-05" db="EMBL/GenBank/DDBJ databases">
        <title>Culex pipiens pipiens assembly and annotation.</title>
        <authorList>
            <person name="Alout H."/>
            <person name="Durand T."/>
        </authorList>
    </citation>
    <scope>NUCLEOTIDE SEQUENCE [LARGE SCALE GENOMIC DNA]</scope>
    <source>
        <strain evidence="2">HA-2024</strain>
        <tissue evidence="2">Whole body</tissue>
    </source>
</reference>
<name>A0ABD1DHW9_CULPP</name>
<organism evidence="2 3">
    <name type="scientific">Culex pipiens pipiens</name>
    <name type="common">Northern house mosquito</name>
    <dbReference type="NCBI Taxonomy" id="38569"/>
    <lineage>
        <taxon>Eukaryota</taxon>
        <taxon>Metazoa</taxon>
        <taxon>Ecdysozoa</taxon>
        <taxon>Arthropoda</taxon>
        <taxon>Hexapoda</taxon>
        <taxon>Insecta</taxon>
        <taxon>Pterygota</taxon>
        <taxon>Neoptera</taxon>
        <taxon>Endopterygota</taxon>
        <taxon>Diptera</taxon>
        <taxon>Nematocera</taxon>
        <taxon>Culicoidea</taxon>
        <taxon>Culicidae</taxon>
        <taxon>Culicinae</taxon>
        <taxon>Culicini</taxon>
        <taxon>Culex</taxon>
        <taxon>Culex</taxon>
    </lineage>
</organism>
<accession>A0ABD1DHW9</accession>
<evidence type="ECO:0000256" key="1">
    <source>
        <dbReference type="SAM" id="MobiDB-lite"/>
    </source>
</evidence>
<dbReference type="EMBL" id="JBEHCU010005603">
    <property type="protein sequence ID" value="KAL1399273.1"/>
    <property type="molecule type" value="Genomic_DNA"/>
</dbReference>
<evidence type="ECO:0000313" key="3">
    <source>
        <dbReference type="Proteomes" id="UP001562425"/>
    </source>
</evidence>
<comment type="caution">
    <text evidence="2">The sequence shown here is derived from an EMBL/GenBank/DDBJ whole genome shotgun (WGS) entry which is preliminary data.</text>
</comment>
<dbReference type="Proteomes" id="UP001562425">
    <property type="component" value="Unassembled WGS sequence"/>
</dbReference>
<feature type="region of interest" description="Disordered" evidence="1">
    <location>
        <begin position="1"/>
        <end position="30"/>
    </location>
</feature>
<sequence>MAPLRPNRSDPNRRFQRPSVVPLPSGGQSRNLDQRRIVRWFIRLASIRLRRIQLPYRLTVVAKRAESSCVTWKIKSPRVAKT</sequence>
<keyword evidence="3" id="KW-1185">Reference proteome</keyword>
<proteinExistence type="predicted"/>
<evidence type="ECO:0000313" key="2">
    <source>
        <dbReference type="EMBL" id="KAL1399273.1"/>
    </source>
</evidence>
<gene>
    <name evidence="2" type="ORF">pipiens_008346</name>
</gene>
<protein>
    <submittedName>
        <fullName evidence="2">Uncharacterized protein</fullName>
    </submittedName>
</protein>
<dbReference type="AlphaFoldDB" id="A0ABD1DHW9"/>